<dbReference type="Proteomes" id="UP000799118">
    <property type="component" value="Unassembled WGS sequence"/>
</dbReference>
<evidence type="ECO:0000256" key="1">
    <source>
        <dbReference type="SAM" id="MobiDB-lite"/>
    </source>
</evidence>
<protein>
    <submittedName>
        <fullName evidence="2">Uncharacterized protein</fullName>
    </submittedName>
</protein>
<accession>A0A6A4H4V2</accession>
<evidence type="ECO:0000313" key="3">
    <source>
        <dbReference type="Proteomes" id="UP000799118"/>
    </source>
</evidence>
<feature type="region of interest" description="Disordered" evidence="1">
    <location>
        <begin position="112"/>
        <end position="136"/>
    </location>
</feature>
<dbReference type="EMBL" id="ML769599">
    <property type="protein sequence ID" value="KAE9392315.1"/>
    <property type="molecule type" value="Genomic_DNA"/>
</dbReference>
<gene>
    <name evidence="2" type="ORF">BT96DRAFT_277095</name>
</gene>
<sequence>MSMTLTGVVANAPVTSLRPSLKRTASQMLEKSEEKKVHCHLTSSFLSSAESFLKWTKEFVPVEQSFRYVLALNKNSLVTLAHLPPARHRTSSSTELNSTCIDVDLPTTSSKTNFDSHTSTEGLEVESGLTSPLTNLPTDWDRTPSPFIRPHHIIEPFQDSKRTATI</sequence>
<dbReference type="AlphaFoldDB" id="A0A6A4H4V2"/>
<proteinExistence type="predicted"/>
<evidence type="ECO:0000313" key="2">
    <source>
        <dbReference type="EMBL" id="KAE9392315.1"/>
    </source>
</evidence>
<feature type="compositionally biased region" description="Polar residues" evidence="1">
    <location>
        <begin position="112"/>
        <end position="121"/>
    </location>
</feature>
<keyword evidence="3" id="KW-1185">Reference proteome</keyword>
<reference evidence="2" key="1">
    <citation type="journal article" date="2019" name="Environ. Microbiol.">
        <title>Fungal ecological strategies reflected in gene transcription - a case study of two litter decomposers.</title>
        <authorList>
            <person name="Barbi F."/>
            <person name="Kohler A."/>
            <person name="Barry K."/>
            <person name="Baskaran P."/>
            <person name="Daum C."/>
            <person name="Fauchery L."/>
            <person name="Ihrmark K."/>
            <person name="Kuo A."/>
            <person name="LaButti K."/>
            <person name="Lipzen A."/>
            <person name="Morin E."/>
            <person name="Grigoriev I.V."/>
            <person name="Henrissat B."/>
            <person name="Lindahl B."/>
            <person name="Martin F."/>
        </authorList>
    </citation>
    <scope>NUCLEOTIDE SEQUENCE</scope>
    <source>
        <strain evidence="2">JB14</strain>
    </source>
</reference>
<name>A0A6A4H4V2_9AGAR</name>
<organism evidence="2 3">
    <name type="scientific">Gymnopus androsaceus JB14</name>
    <dbReference type="NCBI Taxonomy" id="1447944"/>
    <lineage>
        <taxon>Eukaryota</taxon>
        <taxon>Fungi</taxon>
        <taxon>Dikarya</taxon>
        <taxon>Basidiomycota</taxon>
        <taxon>Agaricomycotina</taxon>
        <taxon>Agaricomycetes</taxon>
        <taxon>Agaricomycetidae</taxon>
        <taxon>Agaricales</taxon>
        <taxon>Marasmiineae</taxon>
        <taxon>Omphalotaceae</taxon>
        <taxon>Gymnopus</taxon>
    </lineage>
</organism>